<evidence type="ECO:0000256" key="8">
    <source>
        <dbReference type="ARBA" id="ARBA00022917"/>
    </source>
</evidence>
<dbReference type="PANTHER" id="PTHR11777">
    <property type="entry name" value="ALANYL-TRNA SYNTHETASE"/>
    <property type="match status" value="1"/>
</dbReference>
<dbReference type="CDD" id="cd00673">
    <property type="entry name" value="AlaRS_core"/>
    <property type="match status" value="1"/>
</dbReference>
<keyword evidence="3" id="KW-0820">tRNA-binding</keyword>
<evidence type="ECO:0000256" key="1">
    <source>
        <dbReference type="ARBA" id="ARBA00008226"/>
    </source>
</evidence>
<evidence type="ECO:0000256" key="7">
    <source>
        <dbReference type="ARBA" id="ARBA00022884"/>
    </source>
</evidence>
<dbReference type="InterPro" id="IPR018165">
    <property type="entry name" value="Ala-tRNA-synth_IIc_core"/>
</dbReference>
<dbReference type="SUPFAM" id="SSF55186">
    <property type="entry name" value="ThrRS/AlaRS common domain"/>
    <property type="match status" value="1"/>
</dbReference>
<keyword evidence="6" id="KW-0067">ATP-binding</keyword>
<dbReference type="Pfam" id="PF07973">
    <property type="entry name" value="tRNA_SAD"/>
    <property type="match status" value="1"/>
</dbReference>
<dbReference type="Gene3D" id="3.30.980.10">
    <property type="entry name" value="Threonyl-trna Synthetase, Chain A, domain 2"/>
    <property type="match status" value="1"/>
</dbReference>
<keyword evidence="9" id="KW-0030">Aminoacyl-tRNA synthetase</keyword>
<evidence type="ECO:0000256" key="2">
    <source>
        <dbReference type="ARBA" id="ARBA00013168"/>
    </source>
</evidence>
<dbReference type="SUPFAM" id="SSF101353">
    <property type="entry name" value="Putative anticodon-binding domain of alanyl-tRNA synthetase (AlaRS)"/>
    <property type="match status" value="1"/>
</dbReference>
<dbReference type="FunFam" id="3.30.980.10:FF:000004">
    <property type="entry name" value="Alanine--tRNA ligase, cytoplasmic"/>
    <property type="match status" value="1"/>
</dbReference>
<evidence type="ECO:0000313" key="12">
    <source>
        <dbReference type="Proteomes" id="UP000178374"/>
    </source>
</evidence>
<dbReference type="GO" id="GO:0005737">
    <property type="term" value="C:cytoplasm"/>
    <property type="evidence" value="ECO:0007669"/>
    <property type="project" value="InterPro"/>
</dbReference>
<dbReference type="InterPro" id="IPR050058">
    <property type="entry name" value="Ala-tRNA_ligase"/>
</dbReference>
<dbReference type="InterPro" id="IPR018164">
    <property type="entry name" value="Ala-tRNA-synth_IIc_N"/>
</dbReference>
<dbReference type="GO" id="GO:0000049">
    <property type="term" value="F:tRNA binding"/>
    <property type="evidence" value="ECO:0007669"/>
    <property type="project" value="UniProtKB-KW"/>
</dbReference>
<accession>A0A1F6W5N5</accession>
<dbReference type="Proteomes" id="UP000178374">
    <property type="component" value="Unassembled WGS sequence"/>
</dbReference>
<feature type="domain" description="Alanyl-transfer RNA synthetases family profile" evidence="10">
    <location>
        <begin position="1"/>
        <end position="609"/>
    </location>
</feature>
<dbReference type="GO" id="GO:0006419">
    <property type="term" value="P:alanyl-tRNA aminoacylation"/>
    <property type="evidence" value="ECO:0007669"/>
    <property type="project" value="InterPro"/>
</dbReference>
<dbReference type="EC" id="6.1.1.7" evidence="2"/>
<dbReference type="PRINTS" id="PR00980">
    <property type="entry name" value="TRNASYNTHALA"/>
</dbReference>
<evidence type="ECO:0000256" key="5">
    <source>
        <dbReference type="ARBA" id="ARBA00022741"/>
    </source>
</evidence>
<keyword evidence="8" id="KW-0648">Protein biosynthesis</keyword>
<evidence type="ECO:0000256" key="9">
    <source>
        <dbReference type="ARBA" id="ARBA00023146"/>
    </source>
</evidence>
<evidence type="ECO:0000256" key="6">
    <source>
        <dbReference type="ARBA" id="ARBA00022840"/>
    </source>
</evidence>
<evidence type="ECO:0000256" key="3">
    <source>
        <dbReference type="ARBA" id="ARBA00022555"/>
    </source>
</evidence>
<dbReference type="InterPro" id="IPR012947">
    <property type="entry name" value="tRNA_SAD"/>
</dbReference>
<dbReference type="NCBIfam" id="NF002436">
    <property type="entry name" value="PRK01584.1"/>
    <property type="match status" value="1"/>
</dbReference>
<dbReference type="InterPro" id="IPR018163">
    <property type="entry name" value="Thr/Ala-tRNA-synth_IIc_edit"/>
</dbReference>
<dbReference type="GO" id="GO:0002161">
    <property type="term" value="F:aminoacyl-tRNA deacylase activity"/>
    <property type="evidence" value="ECO:0007669"/>
    <property type="project" value="TreeGrafter"/>
</dbReference>
<keyword evidence="7" id="KW-0694">RNA-binding</keyword>
<evidence type="ECO:0000256" key="4">
    <source>
        <dbReference type="ARBA" id="ARBA00022598"/>
    </source>
</evidence>
<dbReference type="GO" id="GO:0005524">
    <property type="term" value="F:ATP binding"/>
    <property type="evidence" value="ECO:0007669"/>
    <property type="project" value="UniProtKB-KW"/>
</dbReference>
<dbReference type="SMART" id="SM00863">
    <property type="entry name" value="tRNA_SAD"/>
    <property type="match status" value="1"/>
</dbReference>
<organism evidence="11 12">
    <name type="scientific">Candidatus Nomurabacteria bacterium RIFCSPHIGHO2_02_FULL_37_13</name>
    <dbReference type="NCBI Taxonomy" id="1801750"/>
    <lineage>
        <taxon>Bacteria</taxon>
        <taxon>Candidatus Nomuraibacteriota</taxon>
    </lineage>
</organism>
<dbReference type="Pfam" id="PF01411">
    <property type="entry name" value="tRNA-synt_2c"/>
    <property type="match status" value="1"/>
</dbReference>
<dbReference type="AlphaFoldDB" id="A0A1F6W5N5"/>
<gene>
    <name evidence="11" type="ORF">A3B85_01595</name>
</gene>
<keyword evidence="5" id="KW-0547">Nucleotide-binding</keyword>
<keyword evidence="4" id="KW-0436">Ligase</keyword>
<evidence type="ECO:0000313" key="11">
    <source>
        <dbReference type="EMBL" id="OGI77122.1"/>
    </source>
</evidence>
<dbReference type="GO" id="GO:0004813">
    <property type="term" value="F:alanine-tRNA ligase activity"/>
    <property type="evidence" value="ECO:0007669"/>
    <property type="project" value="UniProtKB-EC"/>
</dbReference>
<dbReference type="Gene3D" id="3.30.54.20">
    <property type="match status" value="1"/>
</dbReference>
<reference evidence="11 12" key="1">
    <citation type="journal article" date="2016" name="Nat. Commun.">
        <title>Thousands of microbial genomes shed light on interconnected biogeochemical processes in an aquifer system.</title>
        <authorList>
            <person name="Anantharaman K."/>
            <person name="Brown C.T."/>
            <person name="Hug L.A."/>
            <person name="Sharon I."/>
            <person name="Castelle C.J."/>
            <person name="Probst A.J."/>
            <person name="Thomas B.C."/>
            <person name="Singh A."/>
            <person name="Wilkins M.J."/>
            <person name="Karaoz U."/>
            <person name="Brodie E.L."/>
            <person name="Williams K.H."/>
            <person name="Hubbard S.S."/>
            <person name="Banfield J.F."/>
        </authorList>
    </citation>
    <scope>NUCLEOTIDE SEQUENCE [LARGE SCALE GENOMIC DNA]</scope>
</reference>
<dbReference type="PROSITE" id="PS50860">
    <property type="entry name" value="AA_TRNA_LIGASE_II_ALA"/>
    <property type="match status" value="1"/>
</dbReference>
<dbReference type="Gene3D" id="3.30.930.10">
    <property type="entry name" value="Bira Bifunctional Protein, Domain 2"/>
    <property type="match status" value="1"/>
</dbReference>
<dbReference type="STRING" id="1801750.A3B85_01595"/>
<name>A0A1F6W5N5_9BACT</name>
<comment type="similarity">
    <text evidence="1">Belongs to the class-II aminoacyl-tRNA synthetase family.</text>
</comment>
<comment type="caution">
    <text evidence="11">The sequence shown here is derived from an EMBL/GenBank/DDBJ whole genome shotgun (WGS) entry which is preliminary data.</text>
</comment>
<dbReference type="PANTHER" id="PTHR11777:SF9">
    <property type="entry name" value="ALANINE--TRNA LIGASE, CYTOPLASMIC"/>
    <property type="match status" value="1"/>
</dbReference>
<dbReference type="SUPFAM" id="SSF55681">
    <property type="entry name" value="Class II aaRS and biotin synthetases"/>
    <property type="match status" value="1"/>
</dbReference>
<protein>
    <recommendedName>
        <fullName evidence="2">alanine--tRNA ligase</fullName>
        <ecNumber evidence="2">6.1.1.7</ecNumber>
    </recommendedName>
</protein>
<sequence length="609" mass="69510">MDSNEIRSRFLKFFEKRGHKIIPSASLVPENDPSVLFTTAGMQPLVPYLLGQAHPMGKRIVNIQKCVRTQDIDEVGDKTHDTFFEMMGNWSLGDYFKEDAIKWSYEFLTSKDEGLGLDPARLYVTVFEGDENASQDTEVFNIWEKYIPKNRIYYMGAETNWWSVGDDGPCGPDTEMFYDITKDGLGDLTKEEYIKADQEQKVIEIWNDVFMEYKKKDGKVIGKLKQKNVDTGAGLERIIMAIQGKDNIFDTDLFKDLIDNLTLKSQKTNTSDISIRIIADHFRTAVFMITDGILPSNTYRGYILRRLLRRVFTKASLAELPDHFWIEIIEILSRVYKKNYPEIKEKFDYIVSVIKKEEKIFEKPLDGIETYRLDLEVAKLGVIKKMGGVPILKNKDTASGLYIYTSFETYGNPIDLSMNVAKNLGYAVDEDTINKAIKEHQEKSRTASAYMFKGGLANHNEKTIKLHTAHHLLLAALKVIVGSSVKQKGSNITEERLRIDFLCDHKLTDEEKKKVEDWVNEKIKLGLSVTKRELPLHLAEKIGAEMEFGIKYPEIVSVYFIGPGEHYDAVSKEFCSGPHVTNTGLLGIFKIQKEEAVAKGIRRIKAVLV</sequence>
<dbReference type="InterPro" id="IPR002318">
    <property type="entry name" value="Ala-tRNA-lgiase_IIc"/>
</dbReference>
<proteinExistence type="inferred from homology"/>
<dbReference type="InterPro" id="IPR018162">
    <property type="entry name" value="Ala-tRNA-ligase_IIc_anticod-bd"/>
</dbReference>
<dbReference type="InterPro" id="IPR045864">
    <property type="entry name" value="aa-tRNA-synth_II/BPL/LPL"/>
</dbReference>
<dbReference type="EMBL" id="MFUA01000014">
    <property type="protein sequence ID" value="OGI77122.1"/>
    <property type="molecule type" value="Genomic_DNA"/>
</dbReference>
<evidence type="ECO:0000259" key="10">
    <source>
        <dbReference type="PROSITE" id="PS50860"/>
    </source>
</evidence>